<proteinExistence type="predicted"/>
<feature type="active site" evidence="1">
    <location>
        <position position="174"/>
    </location>
</feature>
<evidence type="ECO:0000256" key="3">
    <source>
        <dbReference type="PIRSR" id="PIRSR640198-3"/>
    </source>
</evidence>
<dbReference type="Gene3D" id="1.10.3290.10">
    <property type="entry name" value="Fido-like domain"/>
    <property type="match status" value="1"/>
</dbReference>
<dbReference type="PANTHER" id="PTHR13504:SF38">
    <property type="entry name" value="FIDO DOMAIN-CONTAINING PROTEIN"/>
    <property type="match status" value="1"/>
</dbReference>
<dbReference type="Proteomes" id="UP000032247">
    <property type="component" value="Unassembled WGS sequence"/>
</dbReference>
<gene>
    <name evidence="5" type="ORF">SC09_contig8orf00018</name>
</gene>
<dbReference type="AlphaFoldDB" id="A0A0D1IWM1"/>
<dbReference type="SUPFAM" id="SSF140931">
    <property type="entry name" value="Fic-like"/>
    <property type="match status" value="1"/>
</dbReference>
<keyword evidence="2" id="KW-0547">Nucleotide-binding</keyword>
<evidence type="ECO:0000313" key="5">
    <source>
        <dbReference type="EMBL" id="KIU04389.1"/>
    </source>
</evidence>
<feature type="domain" description="Fido" evidence="4">
    <location>
        <begin position="96"/>
        <end position="234"/>
    </location>
</feature>
<accession>A0A0D1IWM1</accession>
<feature type="binding site" evidence="2">
    <location>
        <begin position="212"/>
        <end position="213"/>
    </location>
    <ligand>
        <name>ATP</name>
        <dbReference type="ChEBI" id="CHEBI:30616"/>
    </ligand>
</feature>
<feature type="binding site" evidence="2">
    <location>
        <begin position="178"/>
        <end position="185"/>
    </location>
    <ligand>
        <name>ATP</name>
        <dbReference type="ChEBI" id="CHEBI:30616"/>
    </ligand>
</feature>
<evidence type="ECO:0000256" key="1">
    <source>
        <dbReference type="PIRSR" id="PIRSR640198-1"/>
    </source>
</evidence>
<evidence type="ECO:0000259" key="4">
    <source>
        <dbReference type="PROSITE" id="PS51459"/>
    </source>
</evidence>
<keyword evidence="2" id="KW-0067">ATP-binding</keyword>
<dbReference type="InterPro" id="IPR003812">
    <property type="entry name" value="Fido"/>
</dbReference>
<dbReference type="InterPro" id="IPR036597">
    <property type="entry name" value="Fido-like_dom_sf"/>
</dbReference>
<sequence>MSRINLKNVDILKSKLDKRRPLDPAALKNLREVYRIEWTYNSNAIEGNTLSLLETKLVVEEGLTIGGKRFKEHLEAMNHVEAIEFVEDIVNRKEELNERVLKQIHHIVLKNIDDKNAGLYRKINVRISGSQHIPPEYPLVQDRMDELFNWYEKNKQLHPLELAAIFHHQFVYIHPFADGNGRTARLLMNFILMSHGFPPAIVKATSESVLQYYTTLERASVEKDRTPFINFIAGCVEESLENYLRAIGS</sequence>
<dbReference type="InterPro" id="IPR040198">
    <property type="entry name" value="Fido_containing"/>
</dbReference>
<dbReference type="GO" id="GO:0005524">
    <property type="term" value="F:ATP binding"/>
    <property type="evidence" value="ECO:0007669"/>
    <property type="project" value="UniProtKB-KW"/>
</dbReference>
<dbReference type="PATRIC" id="fig|1423.173.peg.4829"/>
<dbReference type="Pfam" id="PF02661">
    <property type="entry name" value="Fic"/>
    <property type="match status" value="1"/>
</dbReference>
<comment type="caution">
    <text evidence="5">The sequence shown here is derived from an EMBL/GenBank/DDBJ whole genome shotgun (WGS) entry which is preliminary data.</text>
</comment>
<protein>
    <submittedName>
        <fullName evidence="5">Huntingtin interacting protein E-like protein</fullName>
    </submittedName>
</protein>
<feature type="site" description="Important for autoinhibition of adenylyltransferase activity" evidence="3">
    <location>
        <position position="46"/>
    </location>
</feature>
<dbReference type="EMBL" id="JXBC01000014">
    <property type="protein sequence ID" value="KIU04389.1"/>
    <property type="molecule type" value="Genomic_DNA"/>
</dbReference>
<dbReference type="PANTHER" id="PTHR13504">
    <property type="entry name" value="FIDO DOMAIN-CONTAINING PROTEIN DDB_G0283145"/>
    <property type="match status" value="1"/>
</dbReference>
<name>A0A0D1IWM1_BACIU</name>
<evidence type="ECO:0000313" key="6">
    <source>
        <dbReference type="Proteomes" id="UP000032247"/>
    </source>
</evidence>
<dbReference type="PROSITE" id="PS51459">
    <property type="entry name" value="FIDO"/>
    <property type="match status" value="1"/>
</dbReference>
<evidence type="ECO:0000256" key="2">
    <source>
        <dbReference type="PIRSR" id="PIRSR640198-2"/>
    </source>
</evidence>
<reference evidence="5 6" key="1">
    <citation type="submission" date="2014-12" db="EMBL/GenBank/DDBJ databases">
        <title>Comparative genome analysis of Bacillus coagulans HM-08, Clostridium butyricum HM-68, Bacillus subtilis HM-66 and Bacillus licheniformis BL-09.</title>
        <authorList>
            <person name="Zhang H."/>
        </authorList>
    </citation>
    <scope>NUCLEOTIDE SEQUENCE [LARGE SCALE GENOMIC DNA]</scope>
    <source>
        <strain evidence="5 6">HM-66</strain>
    </source>
</reference>
<organism evidence="5 6">
    <name type="scientific">Bacillus subtilis</name>
    <dbReference type="NCBI Taxonomy" id="1423"/>
    <lineage>
        <taxon>Bacteria</taxon>
        <taxon>Bacillati</taxon>
        <taxon>Bacillota</taxon>
        <taxon>Bacilli</taxon>
        <taxon>Bacillales</taxon>
        <taxon>Bacillaceae</taxon>
        <taxon>Bacillus</taxon>
    </lineage>
</organism>